<feature type="transmembrane region" description="Helical" evidence="1">
    <location>
        <begin position="157"/>
        <end position="175"/>
    </location>
</feature>
<feature type="transmembrane region" description="Helical" evidence="1">
    <location>
        <begin position="236"/>
        <end position="255"/>
    </location>
</feature>
<sequence>MSTAILERREATAGPAAGDPRRAMLALARFESLRLLRHPVTVIGVLLFIAPWLYGWISGRANRYPVLQEADWSNQFLALLTLGGAALVATNLAALRAYRHRTTAQYDVLVLPASWRTGAFLLSVVPFAAVVAVLVGVRVGGLALLPGAAGRINPYELAAYPAVVLLLGAVGVLLARLVRMTIVAPLVLLALVVATFAGVLAPFPGARQLKWLLPISVDEPPMPLPVDLMTRPAGRHLAYVVGLVVVVAVAALAVAGARGRRLLGTAAVGLAVAVLAGSVQLLPVSGPVKAARAAAVEQPATMQTCRRIEQVTYCAFDDFAPWIGAWDTVVRGVLRAVPEQEARRPLAVRQRVSIDDRPVIGGQVSGPEDRAAIGEQWRRIDAAAGTPNAVTVGTQWGDAQAEVELAGLVAYEVVARKGPGVDGTVCGARGVLTGWLAGQATPKAAAGLRELDANSSGGVTFFDPSFSVGMWVPDREMAVARALLQRPAAEVAEVVRRSWAELSAAETPAERVGEIFGVPVPPLPPVQERTVCTA</sequence>
<dbReference type="AlphaFoldDB" id="A0A6V8LJD6"/>
<organism evidence="2 3">
    <name type="scientific">Phytohabitans rumicis</name>
    <dbReference type="NCBI Taxonomy" id="1076125"/>
    <lineage>
        <taxon>Bacteria</taxon>
        <taxon>Bacillati</taxon>
        <taxon>Actinomycetota</taxon>
        <taxon>Actinomycetes</taxon>
        <taxon>Micromonosporales</taxon>
        <taxon>Micromonosporaceae</taxon>
    </lineage>
</organism>
<protein>
    <submittedName>
        <fullName evidence="2">ABC transporter</fullName>
    </submittedName>
</protein>
<dbReference type="EMBL" id="BLPG01000002">
    <property type="protein sequence ID" value="GFJ95660.1"/>
    <property type="molecule type" value="Genomic_DNA"/>
</dbReference>
<reference evidence="2 3" key="1">
    <citation type="submission" date="2020-03" db="EMBL/GenBank/DDBJ databases">
        <title>Whole genome shotgun sequence of Phytohabitans rumicis NBRC 108638.</title>
        <authorList>
            <person name="Komaki H."/>
            <person name="Tamura T."/>
        </authorList>
    </citation>
    <scope>NUCLEOTIDE SEQUENCE [LARGE SCALE GENOMIC DNA]</scope>
    <source>
        <strain evidence="2 3">NBRC 108638</strain>
    </source>
</reference>
<evidence type="ECO:0000313" key="2">
    <source>
        <dbReference type="EMBL" id="GFJ95660.1"/>
    </source>
</evidence>
<accession>A0A6V8LJD6</accession>
<evidence type="ECO:0000313" key="3">
    <source>
        <dbReference type="Proteomes" id="UP000482960"/>
    </source>
</evidence>
<dbReference type="Proteomes" id="UP000482960">
    <property type="component" value="Unassembled WGS sequence"/>
</dbReference>
<evidence type="ECO:0000256" key="1">
    <source>
        <dbReference type="SAM" id="Phobius"/>
    </source>
</evidence>
<proteinExistence type="predicted"/>
<feature type="transmembrane region" description="Helical" evidence="1">
    <location>
        <begin position="119"/>
        <end position="145"/>
    </location>
</feature>
<feature type="transmembrane region" description="Helical" evidence="1">
    <location>
        <begin position="182"/>
        <end position="203"/>
    </location>
</feature>
<keyword evidence="1" id="KW-0812">Transmembrane</keyword>
<feature type="transmembrane region" description="Helical" evidence="1">
    <location>
        <begin position="39"/>
        <end position="57"/>
    </location>
</feature>
<reference evidence="2 3" key="2">
    <citation type="submission" date="2020-03" db="EMBL/GenBank/DDBJ databases">
        <authorList>
            <person name="Ichikawa N."/>
            <person name="Kimura A."/>
            <person name="Kitahashi Y."/>
            <person name="Uohara A."/>
        </authorList>
    </citation>
    <scope>NUCLEOTIDE SEQUENCE [LARGE SCALE GENOMIC DNA]</scope>
    <source>
        <strain evidence="2 3">NBRC 108638</strain>
    </source>
</reference>
<dbReference type="RefSeq" id="WP_173084940.1">
    <property type="nucleotide sequence ID" value="NZ_BAABJB010000060.1"/>
</dbReference>
<gene>
    <name evidence="2" type="ORF">Prum_093020</name>
</gene>
<feature type="transmembrane region" description="Helical" evidence="1">
    <location>
        <begin position="77"/>
        <end position="98"/>
    </location>
</feature>
<keyword evidence="1" id="KW-1133">Transmembrane helix</keyword>
<keyword evidence="1" id="KW-0472">Membrane</keyword>
<keyword evidence="3" id="KW-1185">Reference proteome</keyword>
<comment type="caution">
    <text evidence="2">The sequence shown here is derived from an EMBL/GenBank/DDBJ whole genome shotgun (WGS) entry which is preliminary data.</text>
</comment>
<name>A0A6V8LJD6_9ACTN</name>
<feature type="transmembrane region" description="Helical" evidence="1">
    <location>
        <begin position="262"/>
        <end position="282"/>
    </location>
</feature>